<evidence type="ECO:0000313" key="3">
    <source>
        <dbReference type="Proteomes" id="UP000004881"/>
    </source>
</evidence>
<proteinExistence type="predicted"/>
<accession>A0ABQ0HE78</accession>
<feature type="region of interest" description="Disordered" evidence="1">
    <location>
        <begin position="32"/>
        <end position="62"/>
    </location>
</feature>
<sequence>MEPLCVEPLWADPHAGCGPGSVAGCCGGAGGRVRGRSDASADGTGLHSSETSGGCQGGSPDGGCGTRGGSVIEKCTGLSALENCAANVSNNCDGAPESSTG</sequence>
<dbReference type="Proteomes" id="UP000004881">
    <property type="component" value="Unassembled WGS sequence"/>
</dbReference>
<name>A0ABQ0HE78_9ACTN</name>
<evidence type="ECO:0000256" key="1">
    <source>
        <dbReference type="SAM" id="MobiDB-lite"/>
    </source>
</evidence>
<reference evidence="2 3" key="1">
    <citation type="submission" date="2012-02" db="EMBL/GenBank/DDBJ databases">
        <title>Whole genome shotgun sequence of Gordonia terrae NBRC 100016.</title>
        <authorList>
            <person name="Takarada H."/>
            <person name="Hosoyama A."/>
            <person name="Tsuchikane K."/>
            <person name="Katsumata H."/>
            <person name="Yamazaki S."/>
            <person name="Fujita N."/>
        </authorList>
    </citation>
    <scope>NUCLEOTIDE SEQUENCE [LARGE SCALE GENOMIC DNA]</scope>
    <source>
        <strain evidence="2 3">NBRC 100016</strain>
    </source>
</reference>
<evidence type="ECO:0000313" key="2">
    <source>
        <dbReference type="EMBL" id="GAB44191.1"/>
    </source>
</evidence>
<keyword evidence="3" id="KW-1185">Reference proteome</keyword>
<dbReference type="EMBL" id="BAFD01000060">
    <property type="protein sequence ID" value="GAB44191.1"/>
    <property type="molecule type" value="Genomic_DNA"/>
</dbReference>
<comment type="caution">
    <text evidence="2">The sequence shown here is derived from an EMBL/GenBank/DDBJ whole genome shotgun (WGS) entry which is preliminary data.</text>
</comment>
<organism evidence="2 3">
    <name type="scientific">Gordonia terrae NBRC 100016</name>
    <dbReference type="NCBI Taxonomy" id="1089454"/>
    <lineage>
        <taxon>Bacteria</taxon>
        <taxon>Bacillati</taxon>
        <taxon>Actinomycetota</taxon>
        <taxon>Actinomycetes</taxon>
        <taxon>Mycobacteriales</taxon>
        <taxon>Gordoniaceae</taxon>
        <taxon>Gordonia</taxon>
    </lineage>
</organism>
<protein>
    <submittedName>
        <fullName evidence="2">Uncharacterized protein</fullName>
    </submittedName>
</protein>
<gene>
    <name evidence="2" type="ORF">GOTRE_060_01000</name>
</gene>